<accession>A0A917BGL0</accession>
<evidence type="ECO:0000313" key="2">
    <source>
        <dbReference type="Proteomes" id="UP000598775"/>
    </source>
</evidence>
<proteinExistence type="predicted"/>
<sequence length="137" mass="15241">MGRKQRKSARSRFFETTDPVFVPTTNDHSHVLAIVDALESSAGQPYARIYRDKLGSRTTTVVSLRFSMYRAKIGELPPTIAAKIRVPVLWNALRNRAISVPARIDTDPTSAGYLGVWINPTPEPASAHRETNQHTAE</sequence>
<dbReference type="EMBL" id="BMGP01000011">
    <property type="protein sequence ID" value="GGF42004.1"/>
    <property type="molecule type" value="Genomic_DNA"/>
</dbReference>
<reference evidence="1 2" key="1">
    <citation type="journal article" date="2014" name="Int. J. Syst. Evol. Microbiol.">
        <title>Complete genome sequence of Corynebacterium casei LMG S-19264T (=DSM 44701T), isolated from a smear-ripened cheese.</title>
        <authorList>
            <consortium name="US DOE Joint Genome Institute (JGI-PGF)"/>
            <person name="Walter F."/>
            <person name="Albersmeier A."/>
            <person name="Kalinowski J."/>
            <person name="Ruckert C."/>
        </authorList>
    </citation>
    <scope>NUCLEOTIDE SEQUENCE [LARGE SCALE GENOMIC DNA]</scope>
    <source>
        <strain evidence="1 2">CGMCC 1.12976</strain>
    </source>
</reference>
<evidence type="ECO:0000313" key="1">
    <source>
        <dbReference type="EMBL" id="GGF42004.1"/>
    </source>
</evidence>
<protein>
    <submittedName>
        <fullName evidence="1">Uncharacterized protein</fullName>
    </submittedName>
</protein>
<dbReference type="Proteomes" id="UP000598775">
    <property type="component" value="Unassembled WGS sequence"/>
</dbReference>
<comment type="caution">
    <text evidence="1">The sequence shown here is derived from an EMBL/GenBank/DDBJ whole genome shotgun (WGS) entry which is preliminary data.</text>
</comment>
<keyword evidence="2" id="KW-1185">Reference proteome</keyword>
<organism evidence="1 2">
    <name type="scientific">Subtercola lobariae</name>
    <dbReference type="NCBI Taxonomy" id="1588641"/>
    <lineage>
        <taxon>Bacteria</taxon>
        <taxon>Bacillati</taxon>
        <taxon>Actinomycetota</taxon>
        <taxon>Actinomycetes</taxon>
        <taxon>Micrococcales</taxon>
        <taxon>Microbacteriaceae</taxon>
        <taxon>Subtercola</taxon>
    </lineage>
</organism>
<name>A0A917BGL0_9MICO</name>
<dbReference type="AlphaFoldDB" id="A0A917BGL0"/>
<dbReference type="RefSeq" id="WP_188681366.1">
    <property type="nucleotide sequence ID" value="NZ_JACDTW010000010.1"/>
</dbReference>
<gene>
    <name evidence="1" type="ORF">GCM10011399_38330</name>
</gene>